<dbReference type="PROSITE" id="PS00331">
    <property type="entry name" value="MALIC_ENZYMES"/>
    <property type="match status" value="1"/>
</dbReference>
<feature type="active site" description="Proton donor" evidence="5">
    <location>
        <position position="36"/>
    </location>
</feature>
<dbReference type="GO" id="GO:0004470">
    <property type="term" value="F:malic enzyme activity"/>
    <property type="evidence" value="ECO:0007669"/>
    <property type="project" value="InterPro"/>
</dbReference>
<dbReference type="GO" id="GO:0046872">
    <property type="term" value="F:metal ion binding"/>
    <property type="evidence" value="ECO:0007669"/>
    <property type="project" value="UniProtKB-KW"/>
</dbReference>
<accession>I3DYC2</accession>
<dbReference type="OrthoDB" id="9805787at2"/>
<evidence type="ECO:0000256" key="4">
    <source>
        <dbReference type="ARBA" id="ARBA00023002"/>
    </source>
</evidence>
<dbReference type="PANTHER" id="PTHR43237:SF4">
    <property type="entry name" value="NADP-DEPENDENT MALIC ENZYME"/>
    <property type="match status" value="1"/>
</dbReference>
<sequence>MTLREEALHMHRANKGKLESKSKVQVRNTKELSLAYSPGVAEPCKMIYDKPETVYDYTMKGNMVAVVSDGTAVLGLGNIGPEAALPVMEGKAVLFKSFAGVDAFPICLNTTDVEKIVETVKLLEPTFGGVNLEDIAAPNCFLIEERLKKETNIPIFHDDQHGTAIVTVAGLVNALKLVGKEMNEIKIVANGAGAAGIAIIKLLYSYGIRDIIMCDTKGAIYEGRQQGMNAIKDEVAKFTNRECLKGSLAEVIKGADVFIGVSAAGALTAEMIQSMNSDPIIFAMANPDPEIMPEEAKAAGAKVVGTGRSDYPNQVNNVLAFPGIFRGALDVRATQINEVMKVAAVEAIAGLIREDELHPDYVIPGPFDPRVAPEVAAAVAKAAMETGVARIKVDPEEVKEKTRLLTTIGKSE</sequence>
<evidence type="ECO:0000256" key="2">
    <source>
        <dbReference type="ARBA" id="ARBA00008785"/>
    </source>
</evidence>
<dbReference type="FunFam" id="3.40.50.10380:FF:000003">
    <property type="entry name" value="NADP-dependent malic enzyme"/>
    <property type="match status" value="1"/>
</dbReference>
<evidence type="ECO:0000256" key="6">
    <source>
        <dbReference type="PIRSR" id="PIRSR000106-2"/>
    </source>
</evidence>
<evidence type="ECO:0000259" key="10">
    <source>
        <dbReference type="SMART" id="SM01274"/>
    </source>
</evidence>
<feature type="binding site" evidence="7">
    <location>
        <position position="134"/>
    </location>
    <ligand>
        <name>a divalent metal cation</name>
        <dbReference type="ChEBI" id="CHEBI:60240"/>
    </ligand>
</feature>
<dbReference type="CDD" id="cd05311">
    <property type="entry name" value="NAD_bind_2_malic_enz"/>
    <property type="match status" value="1"/>
</dbReference>
<feature type="domain" description="Malic enzyme N-terminal" evidence="10">
    <location>
        <begin position="15"/>
        <end position="148"/>
    </location>
</feature>
<comment type="cofactor">
    <cofactor evidence="1">
        <name>Mn(2+)</name>
        <dbReference type="ChEBI" id="CHEBI:29035"/>
    </cofactor>
</comment>
<dbReference type="PRINTS" id="PR00072">
    <property type="entry name" value="MALOXRDTASE"/>
</dbReference>
<feature type="binding site" evidence="6">
    <location>
        <position position="286"/>
    </location>
    <ligand>
        <name>(S)-malate</name>
        <dbReference type="ChEBI" id="CHEBI:15589"/>
    </ligand>
</feature>
<feature type="binding site" evidence="7">
    <location>
        <position position="133"/>
    </location>
    <ligand>
        <name>a divalent metal cation</name>
        <dbReference type="ChEBI" id="CHEBI:60240"/>
    </ligand>
</feature>
<comment type="cofactor">
    <cofactor evidence="7">
        <name>Mg(2+)</name>
        <dbReference type="ChEBI" id="CHEBI:18420"/>
    </cofactor>
    <cofactor evidence="7">
        <name>Mn(2+)</name>
        <dbReference type="ChEBI" id="CHEBI:29035"/>
    </cofactor>
    <text evidence="7">Divalent metal cations. Prefers magnesium or manganese.</text>
</comment>
<reference evidence="11 12" key="1">
    <citation type="journal article" date="2012" name="Appl. Environ. Microbiol.">
        <title>Genome Sequence of Thermotolerant Bacillus methanolicus: Features and Regulation Related to Methylotrophy and Production of L-Lysine and L-Glutamate from Methanol.</title>
        <authorList>
            <person name="Heggeset T.M."/>
            <person name="Krog A."/>
            <person name="Balzer S."/>
            <person name="Wentzel A."/>
            <person name="Ellingsen T.E."/>
            <person name="Brautaset T."/>
        </authorList>
    </citation>
    <scope>NUCLEOTIDE SEQUENCE [LARGE SCALE GENOMIC DNA]</scope>
    <source>
        <strain evidence="11 12">PB1</strain>
    </source>
</reference>
<dbReference type="EMBL" id="AFEU01000003">
    <property type="protein sequence ID" value="EIJ79243.1"/>
    <property type="molecule type" value="Genomic_DNA"/>
</dbReference>
<dbReference type="InterPro" id="IPR015884">
    <property type="entry name" value="Malic_enzyme_CS"/>
</dbReference>
<dbReference type="SUPFAM" id="SSF53223">
    <property type="entry name" value="Aminoacid dehydrogenase-like, N-terminal domain"/>
    <property type="match status" value="1"/>
</dbReference>
<dbReference type="SMART" id="SM01274">
    <property type="entry name" value="malic"/>
    <property type="match status" value="1"/>
</dbReference>
<feature type="domain" description="Malic enzyme NAD-binding" evidence="9">
    <location>
        <begin position="160"/>
        <end position="384"/>
    </location>
</feature>
<organism evidence="11 12">
    <name type="scientific">Bacillus methanolicus PB1</name>
    <dbReference type="NCBI Taxonomy" id="997296"/>
    <lineage>
        <taxon>Bacteria</taxon>
        <taxon>Bacillati</taxon>
        <taxon>Bacillota</taxon>
        <taxon>Bacilli</taxon>
        <taxon>Bacillales</taxon>
        <taxon>Bacillaceae</taxon>
        <taxon>Bacillus</taxon>
    </lineage>
</organism>
<keyword evidence="12" id="KW-1185">Reference proteome</keyword>
<comment type="similarity">
    <text evidence="2 8">Belongs to the malic enzymes family.</text>
</comment>
<dbReference type="GO" id="GO:0016616">
    <property type="term" value="F:oxidoreductase activity, acting on the CH-OH group of donors, NAD or NADP as acceptor"/>
    <property type="evidence" value="ECO:0007669"/>
    <property type="project" value="InterPro"/>
</dbReference>
<feature type="active site" description="Proton acceptor" evidence="5">
    <location>
        <position position="91"/>
    </location>
</feature>
<dbReference type="InterPro" id="IPR037062">
    <property type="entry name" value="Malic_N_dom_sf"/>
</dbReference>
<name>I3DYC2_BACMT</name>
<dbReference type="RefSeq" id="WP_004438844.1">
    <property type="nucleotide sequence ID" value="NZ_AFEU01000003.1"/>
</dbReference>
<dbReference type="Pfam" id="PF00390">
    <property type="entry name" value="malic"/>
    <property type="match status" value="1"/>
</dbReference>
<dbReference type="AlphaFoldDB" id="I3DYC2"/>
<dbReference type="SUPFAM" id="SSF51735">
    <property type="entry name" value="NAD(P)-binding Rossmann-fold domains"/>
    <property type="match status" value="1"/>
</dbReference>
<keyword evidence="4" id="KW-0560">Oxidoreductase</keyword>
<dbReference type="Pfam" id="PF03949">
    <property type="entry name" value="Malic_M"/>
    <property type="match status" value="1"/>
</dbReference>
<dbReference type="InterPro" id="IPR001891">
    <property type="entry name" value="Malic_OxRdtase"/>
</dbReference>
<feature type="binding site" evidence="7">
    <location>
        <position position="159"/>
    </location>
    <ligand>
        <name>a divalent metal cation</name>
        <dbReference type="ChEBI" id="CHEBI:60240"/>
    </ligand>
</feature>
<dbReference type="PANTHER" id="PTHR43237">
    <property type="entry name" value="NADP-DEPENDENT MALIC ENZYME"/>
    <property type="match status" value="1"/>
</dbReference>
<dbReference type="InterPro" id="IPR046346">
    <property type="entry name" value="Aminoacid_DH-like_N_sf"/>
</dbReference>
<evidence type="ECO:0000259" key="9">
    <source>
        <dbReference type="SMART" id="SM00919"/>
    </source>
</evidence>
<dbReference type="Proteomes" id="UP000010523">
    <property type="component" value="Unassembled WGS sequence"/>
</dbReference>
<evidence type="ECO:0000256" key="5">
    <source>
        <dbReference type="PIRSR" id="PIRSR000106-1"/>
    </source>
</evidence>
<gene>
    <name evidence="11" type="ORF">PB1_16839</name>
</gene>
<dbReference type="eggNOG" id="COG0281">
    <property type="taxonomic scope" value="Bacteria"/>
</dbReference>
<dbReference type="InterPro" id="IPR045213">
    <property type="entry name" value="Malic_NAD-bd_bact_type"/>
</dbReference>
<feature type="binding site" evidence="6">
    <location>
        <position position="316"/>
    </location>
    <ligand>
        <name>(S)-malate</name>
        <dbReference type="ChEBI" id="CHEBI:15589"/>
    </ligand>
</feature>
<dbReference type="GO" id="GO:0051287">
    <property type="term" value="F:NAD binding"/>
    <property type="evidence" value="ECO:0007669"/>
    <property type="project" value="InterPro"/>
</dbReference>
<protein>
    <submittedName>
        <fullName evidence="11">Malate dehydrogenase isozyme YtsJ</fullName>
    </submittedName>
</protein>
<dbReference type="InterPro" id="IPR012302">
    <property type="entry name" value="Malic_NAD-bd"/>
</dbReference>
<evidence type="ECO:0000313" key="11">
    <source>
        <dbReference type="EMBL" id="EIJ79243.1"/>
    </source>
</evidence>
<proteinExistence type="inferred from homology"/>
<evidence type="ECO:0000256" key="3">
    <source>
        <dbReference type="ARBA" id="ARBA00022723"/>
    </source>
</evidence>
<evidence type="ECO:0000256" key="1">
    <source>
        <dbReference type="ARBA" id="ARBA00001936"/>
    </source>
</evidence>
<dbReference type="InterPro" id="IPR012301">
    <property type="entry name" value="Malic_N_dom"/>
</dbReference>
<evidence type="ECO:0000256" key="7">
    <source>
        <dbReference type="PIRSR" id="PIRSR000106-3"/>
    </source>
</evidence>
<dbReference type="SMART" id="SM00919">
    <property type="entry name" value="Malic_M"/>
    <property type="match status" value="1"/>
</dbReference>
<dbReference type="InterPro" id="IPR036291">
    <property type="entry name" value="NAD(P)-bd_dom_sf"/>
</dbReference>
<evidence type="ECO:0000256" key="8">
    <source>
        <dbReference type="RuleBase" id="RU003427"/>
    </source>
</evidence>
<keyword evidence="3 7" id="KW-0479">Metal-binding</keyword>
<dbReference type="InterPro" id="IPR051674">
    <property type="entry name" value="Malate_Decarboxylase"/>
</dbReference>
<dbReference type="PATRIC" id="fig|997296.3.peg.3546"/>
<dbReference type="PIRSF" id="PIRSF000106">
    <property type="entry name" value="ME"/>
    <property type="match status" value="1"/>
</dbReference>
<dbReference type="STRING" id="997296.PB1_16839"/>
<dbReference type="Gene3D" id="3.40.50.720">
    <property type="entry name" value="NAD(P)-binding Rossmann-like Domain"/>
    <property type="match status" value="1"/>
</dbReference>
<evidence type="ECO:0000313" key="12">
    <source>
        <dbReference type="Proteomes" id="UP000010523"/>
    </source>
</evidence>
<dbReference type="Gene3D" id="3.40.50.10380">
    <property type="entry name" value="Malic enzyme, N-terminal domain"/>
    <property type="match status" value="1"/>
</dbReference>
<comment type="caution">
    <text evidence="11">The sequence shown here is derived from an EMBL/GenBank/DDBJ whole genome shotgun (WGS) entry which is preliminary data.</text>
</comment>
<dbReference type="FunFam" id="3.40.50.720:FF:000095">
    <property type="entry name" value="NADP-dependent malic enzyme"/>
    <property type="match status" value="1"/>
</dbReference>